<dbReference type="GO" id="GO:0046983">
    <property type="term" value="F:protein dimerization activity"/>
    <property type="evidence" value="ECO:0007669"/>
    <property type="project" value="InterPro"/>
</dbReference>
<dbReference type="Gene3D" id="1.20.5.1930">
    <property type="match status" value="1"/>
</dbReference>
<gene>
    <name evidence="6" type="ordered locus">cbdbA98</name>
</gene>
<accession>A0A916KLL8</accession>
<dbReference type="GO" id="GO:0016020">
    <property type="term" value="C:membrane"/>
    <property type="evidence" value="ECO:0007669"/>
    <property type="project" value="InterPro"/>
</dbReference>
<dbReference type="SMART" id="SM00091">
    <property type="entry name" value="PAS"/>
    <property type="match status" value="1"/>
</dbReference>
<evidence type="ECO:0000256" key="3">
    <source>
        <dbReference type="ARBA" id="ARBA00023012"/>
    </source>
</evidence>
<evidence type="ECO:0000259" key="5">
    <source>
        <dbReference type="PROSITE" id="PS50112"/>
    </source>
</evidence>
<dbReference type="InterPro" id="IPR011712">
    <property type="entry name" value="Sig_transdc_His_kin_sub3_dim/P"/>
</dbReference>
<sequence length="298" mass="34076">MVLVLLPMKRPPKVYFKNESINTNKYLVTLFKIHQPQNPNSCDIIQCVRDSRFKSLQPNSKQFIIVNKLLLNDIRDYIFILDMDGKIMFVNEQACKARGYKQEELIGRSILELDTPETAALAFQKIQEAKEKGFALHNIAHKCKNGAIKISELLTRIVEIEGKEYVFGLAKDISEVQARVAAYVNAQEKEREWVSIEIHDRVIQNLTGISHKIDALSSAKESCVSKQIELKELSKQMQASIAEARNIMRELYPNTLARYGLIKLIQEELARLQDELNCNTSLNNSIVNLIPPYLETTI</sequence>
<dbReference type="PROSITE" id="PS50112">
    <property type="entry name" value="PAS"/>
    <property type="match status" value="1"/>
</dbReference>
<dbReference type="InterPro" id="IPR050482">
    <property type="entry name" value="Sensor_HK_TwoCompSys"/>
</dbReference>
<evidence type="ECO:0000313" key="7">
    <source>
        <dbReference type="Proteomes" id="UP000000433"/>
    </source>
</evidence>
<dbReference type="NCBIfam" id="TIGR00229">
    <property type="entry name" value="sensory_box"/>
    <property type="match status" value="1"/>
</dbReference>
<dbReference type="InterPro" id="IPR013767">
    <property type="entry name" value="PAS_fold"/>
</dbReference>
<feature type="coiled-coil region" evidence="4">
    <location>
        <begin position="216"/>
        <end position="282"/>
    </location>
</feature>
<reference evidence="6 7" key="1">
    <citation type="journal article" date="2005" name="Nat. Biotechnol.">
        <title>Genome sequence of the chlorinated compound-respiring bacterium Dehalococcoides species strain CBDB1.</title>
        <authorList>
            <person name="Kube M."/>
            <person name="Beck A."/>
            <person name="Zinder S.H."/>
            <person name="Kuhl H."/>
            <person name="Reinhardt R."/>
            <person name="Adrian L."/>
        </authorList>
    </citation>
    <scope>NUCLEOTIDE SEQUENCE [LARGE SCALE GENOMIC DNA]</scope>
    <source>
        <strain evidence="6 7">CBDB1</strain>
    </source>
</reference>
<dbReference type="GO" id="GO:0000155">
    <property type="term" value="F:phosphorelay sensor kinase activity"/>
    <property type="evidence" value="ECO:0007669"/>
    <property type="project" value="InterPro"/>
</dbReference>
<dbReference type="EMBL" id="AJ965256">
    <property type="protein sequence ID" value="CAI82360.1"/>
    <property type="molecule type" value="Genomic_DNA"/>
</dbReference>
<evidence type="ECO:0000256" key="1">
    <source>
        <dbReference type="ARBA" id="ARBA00022679"/>
    </source>
</evidence>
<evidence type="ECO:0000313" key="6">
    <source>
        <dbReference type="EMBL" id="CAI82360.1"/>
    </source>
</evidence>
<keyword evidence="4" id="KW-0175">Coiled coil</keyword>
<evidence type="ECO:0000256" key="4">
    <source>
        <dbReference type="SAM" id="Coils"/>
    </source>
</evidence>
<dbReference type="KEGG" id="deh:cbdbA98"/>
<keyword evidence="3" id="KW-0902">Two-component regulatory system</keyword>
<dbReference type="PANTHER" id="PTHR24421">
    <property type="entry name" value="NITRATE/NITRITE SENSOR PROTEIN NARX-RELATED"/>
    <property type="match status" value="1"/>
</dbReference>
<keyword evidence="2 6" id="KW-0418">Kinase</keyword>
<name>A0A916KLL8_DEHMC</name>
<dbReference type="AlphaFoldDB" id="A0A916KLL8"/>
<dbReference type="CDD" id="cd00130">
    <property type="entry name" value="PAS"/>
    <property type="match status" value="1"/>
</dbReference>
<proteinExistence type="predicted"/>
<keyword evidence="1" id="KW-0808">Transferase</keyword>
<dbReference type="SUPFAM" id="SSF55785">
    <property type="entry name" value="PYP-like sensor domain (PAS domain)"/>
    <property type="match status" value="1"/>
</dbReference>
<dbReference type="Proteomes" id="UP000000433">
    <property type="component" value="Chromosome"/>
</dbReference>
<protein>
    <submittedName>
        <fullName evidence="6">Sensor histidin kinase, PAS domain</fullName>
    </submittedName>
</protein>
<dbReference type="Gene3D" id="3.30.450.20">
    <property type="entry name" value="PAS domain"/>
    <property type="match status" value="1"/>
</dbReference>
<dbReference type="Pfam" id="PF00989">
    <property type="entry name" value="PAS"/>
    <property type="match status" value="1"/>
</dbReference>
<feature type="domain" description="PAS" evidence="5">
    <location>
        <begin position="70"/>
        <end position="133"/>
    </location>
</feature>
<dbReference type="Pfam" id="PF07730">
    <property type="entry name" value="HisKA_3"/>
    <property type="match status" value="1"/>
</dbReference>
<evidence type="ECO:0000256" key="2">
    <source>
        <dbReference type="ARBA" id="ARBA00022777"/>
    </source>
</evidence>
<keyword evidence="7" id="KW-1185">Reference proteome</keyword>
<organism evidence="6 7">
    <name type="scientific">Dehalococcoides mccartyi (strain CBDB1)</name>
    <dbReference type="NCBI Taxonomy" id="255470"/>
    <lineage>
        <taxon>Bacteria</taxon>
        <taxon>Bacillati</taxon>
        <taxon>Chloroflexota</taxon>
        <taxon>Dehalococcoidia</taxon>
        <taxon>Dehalococcoidales</taxon>
        <taxon>Dehalococcoidaceae</taxon>
        <taxon>Dehalococcoides</taxon>
    </lineage>
</organism>
<dbReference type="InterPro" id="IPR000014">
    <property type="entry name" value="PAS"/>
</dbReference>
<dbReference type="InterPro" id="IPR035965">
    <property type="entry name" value="PAS-like_dom_sf"/>
</dbReference>
<dbReference type="GO" id="GO:0006355">
    <property type="term" value="P:regulation of DNA-templated transcription"/>
    <property type="evidence" value="ECO:0007669"/>
    <property type="project" value="InterPro"/>
</dbReference>